<keyword evidence="3" id="KW-0804">Transcription</keyword>
<dbReference type="InterPro" id="IPR001647">
    <property type="entry name" value="HTH_TetR"/>
</dbReference>
<evidence type="ECO:0000259" key="5">
    <source>
        <dbReference type="PROSITE" id="PS50977"/>
    </source>
</evidence>
<dbReference type="Proteomes" id="UP000325291">
    <property type="component" value="Unassembled WGS sequence"/>
</dbReference>
<dbReference type="Pfam" id="PF16859">
    <property type="entry name" value="TetR_C_11"/>
    <property type="match status" value="1"/>
</dbReference>
<dbReference type="GO" id="GO:0003700">
    <property type="term" value="F:DNA-binding transcription factor activity"/>
    <property type="evidence" value="ECO:0007669"/>
    <property type="project" value="TreeGrafter"/>
</dbReference>
<evidence type="ECO:0000256" key="2">
    <source>
        <dbReference type="ARBA" id="ARBA00023125"/>
    </source>
</evidence>
<dbReference type="PANTHER" id="PTHR30055">
    <property type="entry name" value="HTH-TYPE TRANSCRIPTIONAL REGULATOR RUTR"/>
    <property type="match status" value="1"/>
</dbReference>
<keyword evidence="1" id="KW-0805">Transcription regulation</keyword>
<proteinExistence type="predicted"/>
<dbReference type="InterPro" id="IPR036271">
    <property type="entry name" value="Tet_transcr_reg_TetR-rel_C_sf"/>
</dbReference>
<dbReference type="PRINTS" id="PR00455">
    <property type="entry name" value="HTHTETR"/>
</dbReference>
<dbReference type="RefSeq" id="WP_111362001.1">
    <property type="nucleotide sequence ID" value="NZ_JASHJG010000040.1"/>
</dbReference>
<keyword evidence="2 4" id="KW-0238">DNA-binding</keyword>
<keyword evidence="7" id="KW-1185">Reference proteome</keyword>
<dbReference type="InterPro" id="IPR009057">
    <property type="entry name" value="Homeodomain-like_sf"/>
</dbReference>
<reference evidence="6 7" key="1">
    <citation type="submission" date="2019-07" db="EMBL/GenBank/DDBJ databases">
        <title>Aquicoccus porphyridii gen. nov., sp. nov., isolated from a small marine red alga, Porphyridium marinum.</title>
        <authorList>
            <person name="Liu L."/>
        </authorList>
    </citation>
    <scope>NUCLEOTIDE SEQUENCE [LARGE SCALE GENOMIC DNA]</scope>
    <source>
        <strain evidence="6 7">L1 8-17</strain>
    </source>
</reference>
<evidence type="ECO:0000313" key="6">
    <source>
        <dbReference type="EMBL" id="KAA0920978.1"/>
    </source>
</evidence>
<feature type="DNA-binding region" description="H-T-H motif" evidence="4">
    <location>
        <begin position="37"/>
        <end position="56"/>
    </location>
</feature>
<dbReference type="Gene3D" id="1.10.10.60">
    <property type="entry name" value="Homeodomain-like"/>
    <property type="match status" value="1"/>
</dbReference>
<name>A0A5A9ZUD1_9RHOB</name>
<dbReference type="PANTHER" id="PTHR30055:SF148">
    <property type="entry name" value="TETR-FAMILY TRANSCRIPTIONAL REGULATOR"/>
    <property type="match status" value="1"/>
</dbReference>
<evidence type="ECO:0000256" key="3">
    <source>
        <dbReference type="ARBA" id="ARBA00023163"/>
    </source>
</evidence>
<organism evidence="6 7">
    <name type="scientific">Aquicoccus porphyridii</name>
    <dbReference type="NCBI Taxonomy" id="1852029"/>
    <lineage>
        <taxon>Bacteria</taxon>
        <taxon>Pseudomonadati</taxon>
        <taxon>Pseudomonadota</taxon>
        <taxon>Alphaproteobacteria</taxon>
        <taxon>Rhodobacterales</taxon>
        <taxon>Paracoccaceae</taxon>
        <taxon>Aquicoccus</taxon>
    </lineage>
</organism>
<sequence>MSQVPGKRGRPRSADARRKALAAARHLLMEDGLGRLSIEAVARAAGIGKPTIYRNWANLQELAMEALITVAPAESTPDPDLSPQAALTAQLTRLVQSFSSTRGRQITIALASADPESEFTRAFRNRVILSARAHGRALIEAAIARGDLSAPQDMETLLDMIYGPLFFRILAGHQPLDSNFADSLARAAFDLLRNPAR</sequence>
<protein>
    <submittedName>
        <fullName evidence="6">TetR/AcrR family transcriptional regulator</fullName>
    </submittedName>
</protein>
<dbReference type="SUPFAM" id="SSF48498">
    <property type="entry name" value="Tetracyclin repressor-like, C-terminal domain"/>
    <property type="match status" value="1"/>
</dbReference>
<accession>A0A5A9ZUD1</accession>
<evidence type="ECO:0000256" key="4">
    <source>
        <dbReference type="PROSITE-ProRule" id="PRU00335"/>
    </source>
</evidence>
<dbReference type="SUPFAM" id="SSF46689">
    <property type="entry name" value="Homeodomain-like"/>
    <property type="match status" value="1"/>
</dbReference>
<gene>
    <name evidence="6" type="ORF">FLO80_02050</name>
</gene>
<dbReference type="GO" id="GO:0000976">
    <property type="term" value="F:transcription cis-regulatory region binding"/>
    <property type="evidence" value="ECO:0007669"/>
    <property type="project" value="TreeGrafter"/>
</dbReference>
<evidence type="ECO:0000256" key="1">
    <source>
        <dbReference type="ARBA" id="ARBA00023015"/>
    </source>
</evidence>
<dbReference type="AlphaFoldDB" id="A0A5A9ZUD1"/>
<dbReference type="InterPro" id="IPR050109">
    <property type="entry name" value="HTH-type_TetR-like_transc_reg"/>
</dbReference>
<feature type="domain" description="HTH tetR-type" evidence="5">
    <location>
        <begin position="14"/>
        <end position="74"/>
    </location>
</feature>
<evidence type="ECO:0000313" key="7">
    <source>
        <dbReference type="Proteomes" id="UP000325291"/>
    </source>
</evidence>
<dbReference type="InterPro" id="IPR011075">
    <property type="entry name" value="TetR_C"/>
</dbReference>
<dbReference type="Gene3D" id="1.10.357.10">
    <property type="entry name" value="Tetracycline Repressor, domain 2"/>
    <property type="match status" value="1"/>
</dbReference>
<dbReference type="PROSITE" id="PS50977">
    <property type="entry name" value="HTH_TETR_2"/>
    <property type="match status" value="1"/>
</dbReference>
<comment type="caution">
    <text evidence="6">The sequence shown here is derived from an EMBL/GenBank/DDBJ whole genome shotgun (WGS) entry which is preliminary data.</text>
</comment>
<dbReference type="Pfam" id="PF00440">
    <property type="entry name" value="TetR_N"/>
    <property type="match status" value="1"/>
</dbReference>
<dbReference type="EMBL" id="VINQ01000001">
    <property type="protein sequence ID" value="KAA0920978.1"/>
    <property type="molecule type" value="Genomic_DNA"/>
</dbReference>